<evidence type="ECO:0000313" key="8">
    <source>
        <dbReference type="EMBL" id="VVT50137.1"/>
    </source>
</evidence>
<dbReference type="Gene3D" id="3.90.226.10">
    <property type="entry name" value="2-enoyl-CoA Hydratase, Chain A, domain 1"/>
    <property type="match status" value="1"/>
</dbReference>
<dbReference type="Proteomes" id="UP000398389">
    <property type="component" value="Unassembled WGS sequence"/>
</dbReference>
<dbReference type="NCBIfam" id="NF004127">
    <property type="entry name" value="PRK05617.1"/>
    <property type="match status" value="1"/>
</dbReference>
<evidence type="ECO:0000259" key="7">
    <source>
        <dbReference type="Pfam" id="PF16113"/>
    </source>
</evidence>
<dbReference type="EC" id="3.1.2.4" evidence="3"/>
<dbReference type="RefSeq" id="XP_031853228.1">
    <property type="nucleotide sequence ID" value="XM_031997337.1"/>
</dbReference>
<organism evidence="8 9">
    <name type="scientific">Magnusiomyces paraingens</name>
    <dbReference type="NCBI Taxonomy" id="2606893"/>
    <lineage>
        <taxon>Eukaryota</taxon>
        <taxon>Fungi</taxon>
        <taxon>Dikarya</taxon>
        <taxon>Ascomycota</taxon>
        <taxon>Saccharomycotina</taxon>
        <taxon>Dipodascomycetes</taxon>
        <taxon>Dipodascales</taxon>
        <taxon>Dipodascaceae</taxon>
        <taxon>Magnusiomyces</taxon>
    </lineage>
</organism>
<dbReference type="InterPro" id="IPR032259">
    <property type="entry name" value="HIBYL-CoA-H"/>
</dbReference>
<dbReference type="GO" id="GO:0003860">
    <property type="term" value="F:3-hydroxyisobutyryl-CoA hydrolase activity"/>
    <property type="evidence" value="ECO:0007669"/>
    <property type="project" value="UniProtKB-EC"/>
</dbReference>
<keyword evidence="4" id="KW-0378">Hydrolase</keyword>
<comment type="catalytic activity">
    <reaction evidence="1">
        <text>3-hydroxy-2-methylpropanoyl-CoA + H2O = 3-hydroxy-2-methylpropanoate + CoA + H(+)</text>
        <dbReference type="Rhea" id="RHEA:20888"/>
        <dbReference type="ChEBI" id="CHEBI:11805"/>
        <dbReference type="ChEBI" id="CHEBI:15377"/>
        <dbReference type="ChEBI" id="CHEBI:15378"/>
        <dbReference type="ChEBI" id="CHEBI:57287"/>
        <dbReference type="ChEBI" id="CHEBI:57340"/>
        <dbReference type="EC" id="3.1.2.4"/>
    </reaction>
</comment>
<evidence type="ECO:0000256" key="2">
    <source>
        <dbReference type="ARBA" id="ARBA00004173"/>
    </source>
</evidence>
<evidence type="ECO:0000256" key="4">
    <source>
        <dbReference type="ARBA" id="ARBA00022801"/>
    </source>
</evidence>
<dbReference type="SUPFAM" id="SSF52096">
    <property type="entry name" value="ClpP/crotonase"/>
    <property type="match status" value="1"/>
</dbReference>
<reference evidence="8 9" key="1">
    <citation type="submission" date="2019-09" db="EMBL/GenBank/DDBJ databases">
        <authorList>
            <person name="Brejova B."/>
        </authorList>
    </citation>
    <scope>NUCLEOTIDE SEQUENCE [LARGE SCALE GENOMIC DNA]</scope>
</reference>
<keyword evidence="9" id="KW-1185">Reference proteome</keyword>
<evidence type="ECO:0000256" key="1">
    <source>
        <dbReference type="ARBA" id="ARBA00001709"/>
    </source>
</evidence>
<dbReference type="GeneID" id="43581437"/>
<dbReference type="InterPro" id="IPR018376">
    <property type="entry name" value="Enoyl-CoA_hyd/isom_CS"/>
</dbReference>
<sequence>MIQIRKPVPTHQFNLHSLYFHQIRTYNKMALKAKINSSMLPELSTPNPVNPPTYSKFAPAYDPNDMLASSKKGVYKITLNRPTKLNCIDQSMIDKIIPQLREWSAEKNAQVIIIKGSGNRALSAGGDVAALAKDNYYNGHEGSARSTIYFRDEYYLNHLLATYRRPVISVMNGITMGGGVGISVHAPFRIITEKTLFAMPEADIGFFPDVGGTYFLPRLDGQTGIYLGLTSKRLKGYDAYVAGVGTHFISESLLPEVEARLVEVFSHRSASTHDAFELVNSVLMEFESPPPEGYKFFLTSKTRKMIDECFSLETAEEIAAALAADGSEIALEARKNMLARSPTSVKVTLAAMRRARHLGIRHALEAELRLAENFMYGKEFIEGVNAKLISKPARDPRWNPPRLEDVSDELVEQYLGNRPNSVVEGNKFFHPEHNGLYPRHHFGLPAERHVKEYITGSKFGRKTRVSAQEVLDFFTHETQSKYGVHEKIQDILDRKTKPHPLNNNLLEWIY</sequence>
<dbReference type="InterPro" id="IPR029045">
    <property type="entry name" value="ClpP/crotonase-like_dom_sf"/>
</dbReference>
<dbReference type="CDD" id="cd06558">
    <property type="entry name" value="crotonase-like"/>
    <property type="match status" value="1"/>
</dbReference>
<dbReference type="AlphaFoldDB" id="A0A5E8BKM0"/>
<dbReference type="PANTHER" id="PTHR43176">
    <property type="entry name" value="3-HYDROXYISOBUTYRYL-COA HYDROLASE-RELATED"/>
    <property type="match status" value="1"/>
</dbReference>
<dbReference type="PANTHER" id="PTHR43176:SF3">
    <property type="entry name" value="3-HYDROXYISOBUTYRYL-COA HYDROLASE, MITOCHONDRIAL"/>
    <property type="match status" value="1"/>
</dbReference>
<comment type="subcellular location">
    <subcellularLocation>
        <location evidence="2">Mitochondrion</location>
    </subcellularLocation>
</comment>
<gene>
    <name evidence="8" type="ORF">SAPINGB_P002619</name>
</gene>
<evidence type="ECO:0000313" key="9">
    <source>
        <dbReference type="Proteomes" id="UP000398389"/>
    </source>
</evidence>
<accession>A0A5E8BKM0</accession>
<protein>
    <recommendedName>
        <fullName evidence="3">3-hydroxyisobutyryl-CoA hydrolase</fullName>
        <ecNumber evidence="3">3.1.2.4</ecNumber>
    </recommendedName>
    <alternativeName>
        <fullName evidence="6">3-hydroxyisobutyryl-coenzyme A hydrolase</fullName>
    </alternativeName>
</protein>
<dbReference type="OrthoDB" id="1737613at2759"/>
<name>A0A5E8BKM0_9ASCO</name>
<evidence type="ECO:0000256" key="6">
    <source>
        <dbReference type="ARBA" id="ARBA00031181"/>
    </source>
</evidence>
<evidence type="ECO:0000256" key="3">
    <source>
        <dbReference type="ARBA" id="ARBA00011915"/>
    </source>
</evidence>
<dbReference type="FunFam" id="3.90.226.10:FF:000026">
    <property type="entry name" value="3-hydroxyisobutyryl-CoA hydrolase, mitochondrial"/>
    <property type="match status" value="1"/>
</dbReference>
<evidence type="ECO:0000256" key="5">
    <source>
        <dbReference type="ARBA" id="ARBA00023128"/>
    </source>
</evidence>
<dbReference type="InterPro" id="IPR045004">
    <property type="entry name" value="ECH_dom"/>
</dbReference>
<dbReference type="Pfam" id="PF16113">
    <property type="entry name" value="ECH_2"/>
    <property type="match status" value="1"/>
</dbReference>
<proteinExistence type="predicted"/>
<dbReference type="PROSITE" id="PS00166">
    <property type="entry name" value="ENOYL_COA_HYDRATASE"/>
    <property type="match status" value="1"/>
</dbReference>
<keyword evidence="5" id="KW-0496">Mitochondrion</keyword>
<feature type="domain" description="Enoyl-CoA hydratase/isomerase" evidence="7">
    <location>
        <begin position="76"/>
        <end position="415"/>
    </location>
</feature>
<dbReference type="EMBL" id="CABVLU010000002">
    <property type="protein sequence ID" value="VVT50137.1"/>
    <property type="molecule type" value="Genomic_DNA"/>
</dbReference>
<dbReference type="GO" id="GO:0005739">
    <property type="term" value="C:mitochondrion"/>
    <property type="evidence" value="ECO:0007669"/>
    <property type="project" value="UniProtKB-SubCell"/>
</dbReference>
<dbReference type="GO" id="GO:0006574">
    <property type="term" value="P:L-valine catabolic process"/>
    <property type="evidence" value="ECO:0007669"/>
    <property type="project" value="TreeGrafter"/>
</dbReference>